<dbReference type="HOGENOM" id="CLU_2399915_0_0_1"/>
<evidence type="ECO:0008006" key="3">
    <source>
        <dbReference type="Google" id="ProtNLM"/>
    </source>
</evidence>
<evidence type="ECO:0000313" key="1">
    <source>
        <dbReference type="EMBL" id="KIM42708.1"/>
    </source>
</evidence>
<proteinExistence type="predicted"/>
<evidence type="ECO:0000313" key="2">
    <source>
        <dbReference type="Proteomes" id="UP000053424"/>
    </source>
</evidence>
<gene>
    <name evidence="1" type="ORF">M413DRAFT_122057</name>
</gene>
<accession>A0A0C2XYL2</accession>
<keyword evidence="2" id="KW-1185">Reference proteome</keyword>
<organism evidence="1 2">
    <name type="scientific">Hebeloma cylindrosporum</name>
    <dbReference type="NCBI Taxonomy" id="76867"/>
    <lineage>
        <taxon>Eukaryota</taxon>
        <taxon>Fungi</taxon>
        <taxon>Dikarya</taxon>
        <taxon>Basidiomycota</taxon>
        <taxon>Agaricomycotina</taxon>
        <taxon>Agaricomycetes</taxon>
        <taxon>Agaricomycetidae</taxon>
        <taxon>Agaricales</taxon>
        <taxon>Agaricineae</taxon>
        <taxon>Hymenogastraceae</taxon>
        <taxon>Hebeloma</taxon>
    </lineage>
</organism>
<reference evidence="2" key="2">
    <citation type="submission" date="2015-01" db="EMBL/GenBank/DDBJ databases">
        <title>Evolutionary Origins and Diversification of the Mycorrhizal Mutualists.</title>
        <authorList>
            <consortium name="DOE Joint Genome Institute"/>
            <consortium name="Mycorrhizal Genomics Consortium"/>
            <person name="Kohler A."/>
            <person name="Kuo A."/>
            <person name="Nagy L.G."/>
            <person name="Floudas D."/>
            <person name="Copeland A."/>
            <person name="Barry K.W."/>
            <person name="Cichocki N."/>
            <person name="Veneault-Fourrey C."/>
            <person name="LaButti K."/>
            <person name="Lindquist E.A."/>
            <person name="Lipzen A."/>
            <person name="Lundell T."/>
            <person name="Morin E."/>
            <person name="Murat C."/>
            <person name="Riley R."/>
            <person name="Ohm R."/>
            <person name="Sun H."/>
            <person name="Tunlid A."/>
            <person name="Henrissat B."/>
            <person name="Grigoriev I.V."/>
            <person name="Hibbett D.S."/>
            <person name="Martin F."/>
        </authorList>
    </citation>
    <scope>NUCLEOTIDE SEQUENCE [LARGE SCALE GENOMIC DNA]</scope>
    <source>
        <strain evidence="2">h7</strain>
    </source>
</reference>
<dbReference type="Proteomes" id="UP000053424">
    <property type="component" value="Unassembled WGS sequence"/>
</dbReference>
<dbReference type="AlphaFoldDB" id="A0A0C2XYL2"/>
<name>A0A0C2XYL2_HEBCY</name>
<dbReference type="EMBL" id="KN831777">
    <property type="protein sequence ID" value="KIM42708.1"/>
    <property type="molecule type" value="Genomic_DNA"/>
</dbReference>
<sequence length="93" mass="11051">MALQLLDDEGFDGKVPRRYRHELESFAWVLVWVSRCVVGGEECEIPWRLKKWLGHANDDVMESKLTFTFEQRQIPMTSEYLWLEAALFSWIKS</sequence>
<protein>
    <recommendedName>
        <fullName evidence="3">Fungal-type protein kinase domain-containing protein</fullName>
    </recommendedName>
</protein>
<dbReference type="OrthoDB" id="5569250at2759"/>
<reference evidence="1 2" key="1">
    <citation type="submission" date="2014-04" db="EMBL/GenBank/DDBJ databases">
        <authorList>
            <consortium name="DOE Joint Genome Institute"/>
            <person name="Kuo A."/>
            <person name="Gay G."/>
            <person name="Dore J."/>
            <person name="Kohler A."/>
            <person name="Nagy L.G."/>
            <person name="Floudas D."/>
            <person name="Copeland A."/>
            <person name="Barry K.W."/>
            <person name="Cichocki N."/>
            <person name="Veneault-Fourrey C."/>
            <person name="LaButti K."/>
            <person name="Lindquist E.A."/>
            <person name="Lipzen A."/>
            <person name="Lundell T."/>
            <person name="Morin E."/>
            <person name="Murat C."/>
            <person name="Sun H."/>
            <person name="Tunlid A."/>
            <person name="Henrissat B."/>
            <person name="Grigoriev I.V."/>
            <person name="Hibbett D.S."/>
            <person name="Martin F."/>
            <person name="Nordberg H.P."/>
            <person name="Cantor M.N."/>
            <person name="Hua S.X."/>
        </authorList>
    </citation>
    <scope>NUCLEOTIDE SEQUENCE [LARGE SCALE GENOMIC DNA]</scope>
    <source>
        <strain evidence="2">h7</strain>
    </source>
</reference>